<keyword evidence="3" id="KW-1185">Reference proteome</keyword>
<reference evidence="3" key="1">
    <citation type="submission" date="2014-03" db="EMBL/GenBank/DDBJ databases">
        <authorList>
            <person name="Aksoy S."/>
            <person name="Warren W."/>
            <person name="Wilson R.K."/>
        </authorList>
    </citation>
    <scope>NUCLEOTIDE SEQUENCE [LARGE SCALE GENOMIC DNA]</scope>
    <source>
        <strain evidence="3">IAEA</strain>
    </source>
</reference>
<evidence type="ECO:0000313" key="2">
    <source>
        <dbReference type="EnsemblMetazoa" id="GPAI046647-PA"/>
    </source>
</evidence>
<reference evidence="2" key="2">
    <citation type="submission" date="2020-05" db="UniProtKB">
        <authorList>
            <consortium name="EnsemblMetazoa"/>
        </authorList>
    </citation>
    <scope>IDENTIFICATION</scope>
    <source>
        <strain evidence="2">IAEA</strain>
    </source>
</reference>
<keyword evidence="1" id="KW-1133">Transmembrane helix</keyword>
<organism evidence="2 3">
    <name type="scientific">Glossina pallidipes</name>
    <name type="common">Tsetse fly</name>
    <dbReference type="NCBI Taxonomy" id="7398"/>
    <lineage>
        <taxon>Eukaryota</taxon>
        <taxon>Metazoa</taxon>
        <taxon>Ecdysozoa</taxon>
        <taxon>Arthropoda</taxon>
        <taxon>Hexapoda</taxon>
        <taxon>Insecta</taxon>
        <taxon>Pterygota</taxon>
        <taxon>Neoptera</taxon>
        <taxon>Endopterygota</taxon>
        <taxon>Diptera</taxon>
        <taxon>Brachycera</taxon>
        <taxon>Muscomorpha</taxon>
        <taxon>Hippoboscoidea</taxon>
        <taxon>Glossinidae</taxon>
        <taxon>Glossina</taxon>
    </lineage>
</organism>
<keyword evidence="1" id="KW-0472">Membrane</keyword>
<dbReference type="Proteomes" id="UP000092445">
    <property type="component" value="Unassembled WGS sequence"/>
</dbReference>
<dbReference type="AlphaFoldDB" id="A0A1B0AI99"/>
<sequence>MASELNHMSAADIDDGGKVPTEALSLRGLDNLTLIVFYCFIHSTGVIAARAVVKVSHKARDADYQLKLYKICTQFTYISIIVATCIYHIANGKVKSAHMTSCNVGRQETQENIKEMFNAIFLFTYHAAYN</sequence>
<name>A0A1B0AI99_GLOPL</name>
<dbReference type="EnsemblMetazoa" id="GPAI046647-RA">
    <property type="protein sequence ID" value="GPAI046647-PA"/>
    <property type="gene ID" value="GPAI046647"/>
</dbReference>
<feature type="transmembrane region" description="Helical" evidence="1">
    <location>
        <begin position="32"/>
        <end position="53"/>
    </location>
</feature>
<evidence type="ECO:0000313" key="3">
    <source>
        <dbReference type="Proteomes" id="UP000092445"/>
    </source>
</evidence>
<protein>
    <submittedName>
        <fullName evidence="2">Uncharacterized protein</fullName>
    </submittedName>
</protein>
<feature type="transmembrane region" description="Helical" evidence="1">
    <location>
        <begin position="74"/>
        <end position="90"/>
    </location>
</feature>
<proteinExistence type="predicted"/>
<keyword evidence="1" id="KW-0812">Transmembrane</keyword>
<dbReference type="VEuPathDB" id="VectorBase:GPAI046647"/>
<evidence type="ECO:0000256" key="1">
    <source>
        <dbReference type="SAM" id="Phobius"/>
    </source>
</evidence>
<accession>A0A1B0AI99</accession>